<name>A0A8J1UL39_OWEFU</name>
<dbReference type="InterPro" id="IPR013320">
    <property type="entry name" value="ConA-like_dom_sf"/>
</dbReference>
<dbReference type="SUPFAM" id="SSF49899">
    <property type="entry name" value="Concanavalin A-like lectins/glucanases"/>
    <property type="match status" value="1"/>
</dbReference>
<dbReference type="AlphaFoldDB" id="A0A8J1UL39"/>
<dbReference type="InterPro" id="IPR036508">
    <property type="entry name" value="Chitin-bd_dom_sf"/>
</dbReference>
<comment type="caution">
    <text evidence="1">The sequence shown here is derived from an EMBL/GenBank/DDBJ whole genome shotgun (WGS) entry which is preliminary data.</text>
</comment>
<organism evidence="1 2">
    <name type="scientific">Owenia fusiformis</name>
    <name type="common">Polychaete worm</name>
    <dbReference type="NCBI Taxonomy" id="6347"/>
    <lineage>
        <taxon>Eukaryota</taxon>
        <taxon>Metazoa</taxon>
        <taxon>Spiralia</taxon>
        <taxon>Lophotrochozoa</taxon>
        <taxon>Annelida</taxon>
        <taxon>Polychaeta</taxon>
        <taxon>Sedentaria</taxon>
        <taxon>Canalipalpata</taxon>
        <taxon>Sabellida</taxon>
        <taxon>Oweniida</taxon>
        <taxon>Oweniidae</taxon>
        <taxon>Owenia</taxon>
    </lineage>
</organism>
<evidence type="ECO:0000313" key="1">
    <source>
        <dbReference type="EMBL" id="CAH1793452.1"/>
    </source>
</evidence>
<accession>A0A8J1UL39</accession>
<dbReference type="GO" id="GO:0005576">
    <property type="term" value="C:extracellular region"/>
    <property type="evidence" value="ECO:0007669"/>
    <property type="project" value="InterPro"/>
</dbReference>
<dbReference type="Proteomes" id="UP000749559">
    <property type="component" value="Unassembled WGS sequence"/>
</dbReference>
<evidence type="ECO:0000313" key="2">
    <source>
        <dbReference type="Proteomes" id="UP000749559"/>
    </source>
</evidence>
<gene>
    <name evidence="1" type="ORF">OFUS_LOCUS18300</name>
</gene>
<dbReference type="InterPro" id="IPR002557">
    <property type="entry name" value="Chitin-bd_dom"/>
</dbReference>
<proteinExistence type="predicted"/>
<keyword evidence="2" id="KW-1185">Reference proteome</keyword>
<dbReference type="Gene3D" id="2.170.140.10">
    <property type="entry name" value="Chitin binding domain"/>
    <property type="match status" value="1"/>
</dbReference>
<dbReference type="SMART" id="SM00494">
    <property type="entry name" value="ChtBD2"/>
    <property type="match status" value="1"/>
</dbReference>
<dbReference type="EMBL" id="CAIIXF020000009">
    <property type="protein sequence ID" value="CAH1793452.1"/>
    <property type="molecule type" value="Genomic_DNA"/>
</dbReference>
<dbReference type="GO" id="GO:0008061">
    <property type="term" value="F:chitin binding"/>
    <property type="evidence" value="ECO:0007669"/>
    <property type="project" value="InterPro"/>
</dbReference>
<reference evidence="1" key="1">
    <citation type="submission" date="2022-03" db="EMBL/GenBank/DDBJ databases">
        <authorList>
            <person name="Martin C."/>
        </authorList>
    </citation>
    <scope>NUCLEOTIDE SEQUENCE</scope>
</reference>
<sequence>MHLKLVLSTILLVNVVNGQSIGRPMFLTSEQTEKCALTGLIADDASDCCHFIRCNLNVGWRMSCRDGTVFHPFWCICVHPRDYQDCDLESCSGLTAQREAEACPPQLDYSRQCCLEGDGEAKIYDLVNRTAYRFNGERDIQVCPPGQEFLLGSCCCEGDIPEDQTDCSRWTFNRDDFLDDERGVFAKAFGVVKQDGGVFDGPGNDDRGGLWTGADANFLVPRFAGMDFRKTMTLSFWVKIDSSEINQTLIHNGGLGGSDASISIEVFTVTEANTPKMYITGGVRVCDRAEDIMIPITDPDLFKTWTFIALTACVSQAEGRDEIPVVTLYVDDDEDSANEEERLNDAETKRLFRAANDAASVYAACDWEYDNKIITNSEKNTFLEHIENVTFALGNSSEYINRFLINSYLRNVNVFRNRYLEFRDKPNTRTLARKNSANQAIRTLRAQLRNFRNIVEKLSEVLQVTKDYIYDEDFADSLKADSRKCFEQLFVKLTKLKSRFEDEDPKQDDPDREGEYRYSVLDRRLDEAEELLKNTRFKRDVFRENGDPEPTIRLSKSPMNIGEGLDGNIDEIVVCDLCADKEQIDALRLNGEIPRRFAKADI</sequence>
<protein>
    <submittedName>
        <fullName evidence="1">Uncharacterized protein</fullName>
    </submittedName>
</protein>
<dbReference type="SUPFAM" id="SSF57625">
    <property type="entry name" value="Invertebrate chitin-binding proteins"/>
    <property type="match status" value="1"/>
</dbReference>